<accession>A0AA40IA26</accession>
<evidence type="ECO:0000313" key="3">
    <source>
        <dbReference type="Proteomes" id="UP001177744"/>
    </source>
</evidence>
<evidence type="ECO:0000256" key="1">
    <source>
        <dbReference type="SAM" id="Phobius"/>
    </source>
</evidence>
<reference evidence="2" key="1">
    <citation type="submission" date="2023-06" db="EMBL/GenBank/DDBJ databases">
        <title>Reference genome for the Northern bat (Eptesicus nilssonii), a most northern bat species.</title>
        <authorList>
            <person name="Laine V.N."/>
            <person name="Pulliainen A.T."/>
            <person name="Lilley T.M."/>
        </authorList>
    </citation>
    <scope>NUCLEOTIDE SEQUENCE</scope>
    <source>
        <strain evidence="2">BLF_Eptnil</strain>
        <tissue evidence="2">Kidney</tissue>
    </source>
</reference>
<organism evidence="2 3">
    <name type="scientific">Cnephaeus nilssonii</name>
    <name type="common">Northern bat</name>
    <name type="synonym">Eptesicus nilssonii</name>
    <dbReference type="NCBI Taxonomy" id="3371016"/>
    <lineage>
        <taxon>Eukaryota</taxon>
        <taxon>Metazoa</taxon>
        <taxon>Chordata</taxon>
        <taxon>Craniata</taxon>
        <taxon>Vertebrata</taxon>
        <taxon>Euteleostomi</taxon>
        <taxon>Mammalia</taxon>
        <taxon>Eutheria</taxon>
        <taxon>Laurasiatheria</taxon>
        <taxon>Chiroptera</taxon>
        <taxon>Yangochiroptera</taxon>
        <taxon>Vespertilionidae</taxon>
        <taxon>Cnephaeus</taxon>
    </lineage>
</organism>
<name>A0AA40IA26_CNENI</name>
<dbReference type="AlphaFoldDB" id="A0AA40IA26"/>
<keyword evidence="1" id="KW-0472">Membrane</keyword>
<keyword evidence="3" id="KW-1185">Reference proteome</keyword>
<evidence type="ECO:0000313" key="2">
    <source>
        <dbReference type="EMBL" id="KAK1345745.1"/>
    </source>
</evidence>
<comment type="caution">
    <text evidence="2">The sequence shown here is derived from an EMBL/GenBank/DDBJ whole genome shotgun (WGS) entry which is preliminary data.</text>
</comment>
<gene>
    <name evidence="2" type="ORF">QTO34_008209</name>
</gene>
<feature type="transmembrane region" description="Helical" evidence="1">
    <location>
        <begin position="82"/>
        <end position="105"/>
    </location>
</feature>
<feature type="transmembrane region" description="Helical" evidence="1">
    <location>
        <begin position="23"/>
        <end position="46"/>
    </location>
</feature>
<keyword evidence="1" id="KW-0812">Transmembrane</keyword>
<protein>
    <submittedName>
        <fullName evidence="2">Uncharacterized protein</fullName>
    </submittedName>
</protein>
<keyword evidence="1" id="KW-1133">Transmembrane helix</keyword>
<proteinExistence type="predicted"/>
<dbReference type="Proteomes" id="UP001177744">
    <property type="component" value="Unassembled WGS sequence"/>
</dbReference>
<sequence>MAMEPPCHHRCLRECGKALGPKAMLIAVGIHLLLLMFDVLIFMFWLQLPANGAFHRQATGAEGSVLHQHPAVHLHHPKAGQWVVVFMPLWVLTWFLCLVVLYYIIRSFLFLRFLDVVVLKQKTT</sequence>
<dbReference type="EMBL" id="JAULJE010000002">
    <property type="protein sequence ID" value="KAK1345745.1"/>
    <property type="molecule type" value="Genomic_DNA"/>
</dbReference>